<evidence type="ECO:0000256" key="1">
    <source>
        <dbReference type="SAM" id="Coils"/>
    </source>
</evidence>
<dbReference type="PROSITE" id="PS51257">
    <property type="entry name" value="PROKAR_LIPOPROTEIN"/>
    <property type="match status" value="1"/>
</dbReference>
<feature type="coiled-coil region" evidence="1">
    <location>
        <begin position="75"/>
        <end position="102"/>
    </location>
</feature>
<proteinExistence type="predicted"/>
<sequence length="111" mass="12254">MKKVVLAASAVLLAFSVAACSGNSSPEDQMLQEMESFVAEVEALTERESVCLSEMEAVFTDGSEKFMALAQELELSDSDELSEEQQARLEAFEQRMMEAGIELQQKADYNC</sequence>
<evidence type="ECO:0000313" key="3">
    <source>
        <dbReference type="EMBL" id="RUO29952.1"/>
    </source>
</evidence>
<dbReference type="RefSeq" id="WP_126789224.1">
    <property type="nucleotide sequence ID" value="NZ_PIPN01000003.1"/>
</dbReference>
<protein>
    <recommendedName>
        <fullName evidence="5">Lipoprotein</fullName>
    </recommendedName>
</protein>
<organism evidence="3 4">
    <name type="scientific">Aliidiomarina sedimenti</name>
    <dbReference type="NCBI Taxonomy" id="1933879"/>
    <lineage>
        <taxon>Bacteria</taxon>
        <taxon>Pseudomonadati</taxon>
        <taxon>Pseudomonadota</taxon>
        <taxon>Gammaproteobacteria</taxon>
        <taxon>Alteromonadales</taxon>
        <taxon>Idiomarinaceae</taxon>
        <taxon>Aliidiomarina</taxon>
    </lineage>
</organism>
<feature type="chain" id="PRO_5046327835" description="Lipoprotein" evidence="2">
    <location>
        <begin position="22"/>
        <end position="111"/>
    </location>
</feature>
<evidence type="ECO:0000256" key="2">
    <source>
        <dbReference type="SAM" id="SignalP"/>
    </source>
</evidence>
<keyword evidence="1" id="KW-0175">Coiled coil</keyword>
<comment type="caution">
    <text evidence="3">The sequence shown here is derived from an EMBL/GenBank/DDBJ whole genome shotgun (WGS) entry which is preliminary data.</text>
</comment>
<evidence type="ECO:0008006" key="5">
    <source>
        <dbReference type="Google" id="ProtNLM"/>
    </source>
</evidence>
<dbReference type="Proteomes" id="UP000287410">
    <property type="component" value="Unassembled WGS sequence"/>
</dbReference>
<gene>
    <name evidence="3" type="ORF">CWE12_08285</name>
</gene>
<reference evidence="3 4" key="1">
    <citation type="journal article" date="2018" name="Front. Microbiol.">
        <title>Genome-Based Analysis Reveals the Taxonomy and Diversity of the Family Idiomarinaceae.</title>
        <authorList>
            <person name="Liu Y."/>
            <person name="Lai Q."/>
            <person name="Shao Z."/>
        </authorList>
    </citation>
    <scope>NUCLEOTIDE SEQUENCE [LARGE SCALE GENOMIC DNA]</scope>
    <source>
        <strain evidence="3 4">GBSy1</strain>
    </source>
</reference>
<dbReference type="EMBL" id="PIPN01000003">
    <property type="protein sequence ID" value="RUO29952.1"/>
    <property type="molecule type" value="Genomic_DNA"/>
</dbReference>
<keyword evidence="4" id="KW-1185">Reference proteome</keyword>
<keyword evidence="2" id="KW-0732">Signal</keyword>
<feature type="signal peptide" evidence="2">
    <location>
        <begin position="1"/>
        <end position="21"/>
    </location>
</feature>
<name>A0ABY0BZ49_9GAMM</name>
<evidence type="ECO:0000313" key="4">
    <source>
        <dbReference type="Proteomes" id="UP000287410"/>
    </source>
</evidence>
<accession>A0ABY0BZ49</accession>